<evidence type="ECO:0000256" key="4">
    <source>
        <dbReference type="PROSITE-ProRule" id="PRU00125"/>
    </source>
</evidence>
<proteinExistence type="predicted"/>
<evidence type="ECO:0000256" key="2">
    <source>
        <dbReference type="ARBA" id="ARBA00022833"/>
    </source>
</evidence>
<dbReference type="Proteomes" id="UP000887565">
    <property type="component" value="Unplaced"/>
</dbReference>
<dbReference type="InterPro" id="IPR001781">
    <property type="entry name" value="Znf_LIM"/>
</dbReference>
<dbReference type="SUPFAM" id="SSF57716">
    <property type="entry name" value="Glucocorticoid receptor-like (DNA-binding domain)"/>
    <property type="match status" value="1"/>
</dbReference>
<protein>
    <submittedName>
        <fullName evidence="8">LIM zinc-binding domain-containing protein</fullName>
    </submittedName>
</protein>
<feature type="domain" description="LIM zinc-binding" evidence="6">
    <location>
        <begin position="23"/>
        <end position="60"/>
    </location>
</feature>
<dbReference type="WBParaSite" id="nRc.2.0.1.t30226-RA">
    <property type="protein sequence ID" value="nRc.2.0.1.t30226-RA"/>
    <property type="gene ID" value="nRc.2.0.1.g30226"/>
</dbReference>
<dbReference type="AlphaFoldDB" id="A0A915JV97"/>
<name>A0A915JV97_ROMCU</name>
<keyword evidence="3 4" id="KW-0440">LIM domain</keyword>
<feature type="signal peptide" evidence="5">
    <location>
        <begin position="1"/>
        <end position="20"/>
    </location>
</feature>
<keyword evidence="1 4" id="KW-0479">Metal-binding</keyword>
<evidence type="ECO:0000259" key="6">
    <source>
        <dbReference type="PROSITE" id="PS50023"/>
    </source>
</evidence>
<dbReference type="PROSITE" id="PS50023">
    <property type="entry name" value="LIM_DOMAIN_2"/>
    <property type="match status" value="1"/>
</dbReference>
<accession>A0A915JV97</accession>
<keyword evidence="2 4" id="KW-0862">Zinc</keyword>
<reference evidence="8" key="1">
    <citation type="submission" date="2022-11" db="UniProtKB">
        <authorList>
            <consortium name="WormBaseParasite"/>
        </authorList>
    </citation>
    <scope>IDENTIFICATION</scope>
</reference>
<dbReference type="GO" id="GO:0046872">
    <property type="term" value="F:metal ion binding"/>
    <property type="evidence" value="ECO:0007669"/>
    <property type="project" value="UniProtKB-KW"/>
</dbReference>
<evidence type="ECO:0000313" key="8">
    <source>
        <dbReference type="WBParaSite" id="nRc.2.0.1.t30226-RA"/>
    </source>
</evidence>
<keyword evidence="7" id="KW-1185">Reference proteome</keyword>
<organism evidence="7 8">
    <name type="scientific">Romanomermis culicivorax</name>
    <name type="common">Nematode worm</name>
    <dbReference type="NCBI Taxonomy" id="13658"/>
    <lineage>
        <taxon>Eukaryota</taxon>
        <taxon>Metazoa</taxon>
        <taxon>Ecdysozoa</taxon>
        <taxon>Nematoda</taxon>
        <taxon>Enoplea</taxon>
        <taxon>Dorylaimia</taxon>
        <taxon>Mermithida</taxon>
        <taxon>Mermithoidea</taxon>
        <taxon>Mermithidae</taxon>
        <taxon>Romanomermis</taxon>
    </lineage>
</organism>
<evidence type="ECO:0000313" key="7">
    <source>
        <dbReference type="Proteomes" id="UP000887565"/>
    </source>
</evidence>
<feature type="chain" id="PRO_5037617405" evidence="5">
    <location>
        <begin position="21"/>
        <end position="60"/>
    </location>
</feature>
<dbReference type="Gene3D" id="2.10.110.10">
    <property type="entry name" value="Cysteine Rich Protein"/>
    <property type="match status" value="1"/>
</dbReference>
<evidence type="ECO:0000256" key="5">
    <source>
        <dbReference type="SAM" id="SignalP"/>
    </source>
</evidence>
<sequence>MIFNSVVAHCLFMFVRVPTPSPEFCAACQSRVYLAERFECDALLYHKPCFKCKYCGFNLR</sequence>
<keyword evidence="5" id="KW-0732">Signal</keyword>
<dbReference type="PROSITE" id="PS00478">
    <property type="entry name" value="LIM_DOMAIN_1"/>
    <property type="match status" value="1"/>
</dbReference>
<evidence type="ECO:0000256" key="3">
    <source>
        <dbReference type="ARBA" id="ARBA00023038"/>
    </source>
</evidence>
<evidence type="ECO:0000256" key="1">
    <source>
        <dbReference type="ARBA" id="ARBA00022723"/>
    </source>
</evidence>